<feature type="region of interest" description="Disordered" evidence="8">
    <location>
        <begin position="397"/>
        <end position="460"/>
    </location>
</feature>
<dbReference type="PANTHER" id="PTHR43124:SF3">
    <property type="entry name" value="CHLORAMPHENICOL EFFLUX PUMP RV0191"/>
    <property type="match status" value="1"/>
</dbReference>
<feature type="transmembrane region" description="Helical" evidence="9">
    <location>
        <begin position="310"/>
        <end position="332"/>
    </location>
</feature>
<dbReference type="InterPro" id="IPR050189">
    <property type="entry name" value="MFS_Efflux_Transporters"/>
</dbReference>
<feature type="transmembrane region" description="Helical" evidence="9">
    <location>
        <begin position="41"/>
        <end position="61"/>
    </location>
</feature>
<dbReference type="InterPro" id="IPR005829">
    <property type="entry name" value="Sugar_transporter_CS"/>
</dbReference>
<feature type="domain" description="Major facilitator superfamily (MFS) profile" evidence="10">
    <location>
        <begin position="7"/>
        <end position="397"/>
    </location>
</feature>
<feature type="transmembrane region" description="Helical" evidence="9">
    <location>
        <begin position="285"/>
        <end position="304"/>
    </location>
</feature>
<keyword evidence="3" id="KW-0813">Transport</keyword>
<evidence type="ECO:0000256" key="4">
    <source>
        <dbReference type="ARBA" id="ARBA00022475"/>
    </source>
</evidence>
<dbReference type="Proteomes" id="UP000323664">
    <property type="component" value="Unassembled WGS sequence"/>
</dbReference>
<feature type="transmembrane region" description="Helical" evidence="9">
    <location>
        <begin position="344"/>
        <end position="367"/>
    </location>
</feature>
<evidence type="ECO:0000256" key="8">
    <source>
        <dbReference type="SAM" id="MobiDB-lite"/>
    </source>
</evidence>
<name>A0A5M9WSC2_PAEAM</name>
<feature type="compositionally biased region" description="Basic and acidic residues" evidence="8">
    <location>
        <begin position="407"/>
        <end position="432"/>
    </location>
</feature>
<dbReference type="CDD" id="cd17474">
    <property type="entry name" value="MFS_YfmO_like"/>
    <property type="match status" value="1"/>
</dbReference>
<evidence type="ECO:0000256" key="3">
    <source>
        <dbReference type="ARBA" id="ARBA00022448"/>
    </source>
</evidence>
<feature type="transmembrane region" description="Helical" evidence="9">
    <location>
        <begin position="251"/>
        <end position="273"/>
    </location>
</feature>
<keyword evidence="7 9" id="KW-0472">Membrane</keyword>
<keyword evidence="4" id="KW-1003">Cell membrane</keyword>
<evidence type="ECO:0000313" key="12">
    <source>
        <dbReference type="Proteomes" id="UP000323664"/>
    </source>
</evidence>
<dbReference type="GO" id="GO:0022857">
    <property type="term" value="F:transmembrane transporter activity"/>
    <property type="evidence" value="ECO:0007669"/>
    <property type="project" value="InterPro"/>
</dbReference>
<dbReference type="PANTHER" id="PTHR43124">
    <property type="entry name" value="PURINE EFFLUX PUMP PBUE"/>
    <property type="match status" value="1"/>
</dbReference>
<evidence type="ECO:0000256" key="2">
    <source>
        <dbReference type="ARBA" id="ARBA00007520"/>
    </source>
</evidence>
<evidence type="ECO:0000256" key="5">
    <source>
        <dbReference type="ARBA" id="ARBA00022692"/>
    </source>
</evidence>
<evidence type="ECO:0000256" key="7">
    <source>
        <dbReference type="ARBA" id="ARBA00023136"/>
    </source>
</evidence>
<feature type="transmembrane region" description="Helical" evidence="9">
    <location>
        <begin position="171"/>
        <end position="188"/>
    </location>
</feature>
<dbReference type="GO" id="GO:0005886">
    <property type="term" value="C:plasma membrane"/>
    <property type="evidence" value="ECO:0007669"/>
    <property type="project" value="UniProtKB-SubCell"/>
</dbReference>
<sequence length="460" mass="49628">MSDKKWDLVALASIPVIMTLGNSMLIPILPQIERELKVSSFKVSMLITVYAVVAILLIPLAGYLSDRFGRKAVIIPSLVIAAVGGAVAGVAAWFMSGNIAYWTILGGRFLQGVGAAGAFPIVIPLVGDMFKNEDEVSKSLGIIETSNTFGKVLSPILGAALAVWLWYSPFLAIPVLCLISLILVIFLVKTPKRKEKPPTFSEFVASIRDVLKEKGRWLYALFAIGGICMFLIFGVLYYLSETLESEFALKGVVKGLVLAIPLASLCLASFLAGKWIGKNKSRMKWLGFAGLALVTVSLGIIGIFDNIYVVVGLFTLGSAGIGAALPCLDTLITEGVDKKQRGTITALFSSMRFIGVSLGPPVVSLLIGSHHFLLFGILAASGAVGGLLTLLAVKPEKRGGPTSGSDSKQDDQEKQDEEDKKHSNKDKQDGHDKLRKRRVQESETDQGYRPSPLRRKKSLY</sequence>
<keyword evidence="6 9" id="KW-1133">Transmembrane helix</keyword>
<dbReference type="AlphaFoldDB" id="A0A5M9WSC2"/>
<feature type="transmembrane region" description="Helical" evidence="9">
    <location>
        <begin position="217"/>
        <end position="239"/>
    </location>
</feature>
<comment type="subcellular location">
    <subcellularLocation>
        <location evidence="1">Cell membrane</location>
        <topology evidence="1">Multi-pass membrane protein</topology>
    </subcellularLocation>
</comment>
<dbReference type="Gene3D" id="1.20.1250.20">
    <property type="entry name" value="MFS general substrate transporter like domains"/>
    <property type="match status" value="1"/>
</dbReference>
<comment type="caution">
    <text evidence="11">The sequence shown here is derived from an EMBL/GenBank/DDBJ whole genome shotgun (WGS) entry which is preliminary data.</text>
</comment>
<reference evidence="11 12" key="1">
    <citation type="journal article" date="2019" name="J. Ind. Microbiol. Biotechnol.">
        <title>Paenibacillus amylolyticus 27C64 has a diverse set of carbohydrate-active enzymes and complete pectin deconstruction system.</title>
        <authorList>
            <person name="Keggi C."/>
            <person name="Doran-Peterson J."/>
        </authorList>
    </citation>
    <scope>NUCLEOTIDE SEQUENCE [LARGE SCALE GENOMIC DNA]</scope>
    <source>
        <strain evidence="11 12">27C64</strain>
    </source>
</reference>
<feature type="transmembrane region" description="Helical" evidence="9">
    <location>
        <begin position="100"/>
        <end position="127"/>
    </location>
</feature>
<feature type="transmembrane region" description="Helical" evidence="9">
    <location>
        <begin position="7"/>
        <end position="29"/>
    </location>
</feature>
<dbReference type="InterPro" id="IPR020846">
    <property type="entry name" value="MFS_dom"/>
</dbReference>
<dbReference type="PROSITE" id="PS00216">
    <property type="entry name" value="SUGAR_TRANSPORT_1"/>
    <property type="match status" value="1"/>
</dbReference>
<dbReference type="InterPro" id="IPR036259">
    <property type="entry name" value="MFS_trans_sf"/>
</dbReference>
<dbReference type="EMBL" id="RIAS01000005">
    <property type="protein sequence ID" value="KAA8784537.1"/>
    <property type="molecule type" value="Genomic_DNA"/>
</dbReference>
<accession>A0A5M9WSC2</accession>
<gene>
    <name evidence="11" type="ORF">EC604_11845</name>
</gene>
<feature type="transmembrane region" description="Helical" evidence="9">
    <location>
        <begin position="148"/>
        <end position="165"/>
    </location>
</feature>
<dbReference type="Pfam" id="PF07690">
    <property type="entry name" value="MFS_1"/>
    <property type="match status" value="1"/>
</dbReference>
<dbReference type="OrthoDB" id="2986280at2"/>
<dbReference type="InterPro" id="IPR001958">
    <property type="entry name" value="Tet-R_TetA/multi-R_MdtG-like"/>
</dbReference>
<evidence type="ECO:0000256" key="6">
    <source>
        <dbReference type="ARBA" id="ARBA00022989"/>
    </source>
</evidence>
<evidence type="ECO:0000256" key="9">
    <source>
        <dbReference type="SAM" id="Phobius"/>
    </source>
</evidence>
<evidence type="ECO:0000313" key="11">
    <source>
        <dbReference type="EMBL" id="KAA8784537.1"/>
    </source>
</evidence>
<dbReference type="SUPFAM" id="SSF103473">
    <property type="entry name" value="MFS general substrate transporter"/>
    <property type="match status" value="1"/>
</dbReference>
<evidence type="ECO:0000256" key="1">
    <source>
        <dbReference type="ARBA" id="ARBA00004651"/>
    </source>
</evidence>
<organism evidence="11 12">
    <name type="scientific">Paenibacillus amylolyticus</name>
    <dbReference type="NCBI Taxonomy" id="1451"/>
    <lineage>
        <taxon>Bacteria</taxon>
        <taxon>Bacillati</taxon>
        <taxon>Bacillota</taxon>
        <taxon>Bacilli</taxon>
        <taxon>Bacillales</taxon>
        <taxon>Paenibacillaceae</taxon>
        <taxon>Paenibacillus</taxon>
    </lineage>
</organism>
<evidence type="ECO:0000259" key="10">
    <source>
        <dbReference type="PROSITE" id="PS50850"/>
    </source>
</evidence>
<dbReference type="PRINTS" id="PR01035">
    <property type="entry name" value="TCRTETA"/>
</dbReference>
<keyword evidence="5 9" id="KW-0812">Transmembrane</keyword>
<feature type="transmembrane region" description="Helical" evidence="9">
    <location>
        <begin position="73"/>
        <end position="94"/>
    </location>
</feature>
<dbReference type="RefSeq" id="WP_123064380.1">
    <property type="nucleotide sequence ID" value="NZ_RIAS01000005.1"/>
</dbReference>
<protein>
    <submittedName>
        <fullName evidence="11">MFS transporter</fullName>
    </submittedName>
</protein>
<proteinExistence type="inferred from homology"/>
<feature type="transmembrane region" description="Helical" evidence="9">
    <location>
        <begin position="373"/>
        <end position="393"/>
    </location>
</feature>
<comment type="similarity">
    <text evidence="2">Belongs to the major facilitator superfamily. TCR/Tet family.</text>
</comment>
<dbReference type="PROSITE" id="PS50850">
    <property type="entry name" value="MFS"/>
    <property type="match status" value="1"/>
</dbReference>
<dbReference type="InterPro" id="IPR011701">
    <property type="entry name" value="MFS"/>
</dbReference>